<dbReference type="Proteomes" id="UP001498398">
    <property type="component" value="Unassembled WGS sequence"/>
</dbReference>
<proteinExistence type="inferred from homology"/>
<feature type="compositionally biased region" description="Polar residues" evidence="7">
    <location>
        <begin position="337"/>
        <end position="351"/>
    </location>
</feature>
<comment type="caution">
    <text evidence="10">The sequence shown here is derived from an EMBL/GenBank/DDBJ whole genome shotgun (WGS) entry which is preliminary data.</text>
</comment>
<keyword evidence="6" id="KW-0175">Coiled coil</keyword>
<keyword evidence="4" id="KW-0653">Protein transport</keyword>
<keyword evidence="3" id="KW-0813">Transport</keyword>
<evidence type="ECO:0000259" key="9">
    <source>
        <dbReference type="Pfam" id="PF20655"/>
    </source>
</evidence>
<feature type="domain" description="Vps52 C-terminal" evidence="9">
    <location>
        <begin position="254"/>
        <end position="299"/>
    </location>
</feature>
<dbReference type="Pfam" id="PF20655">
    <property type="entry name" value="Vps52_C"/>
    <property type="match status" value="2"/>
</dbReference>
<evidence type="ECO:0000256" key="3">
    <source>
        <dbReference type="ARBA" id="ARBA00022448"/>
    </source>
</evidence>
<dbReference type="InterPro" id="IPR048361">
    <property type="entry name" value="Vps52_C"/>
</dbReference>
<dbReference type="PANTHER" id="PTHR14190:SF7">
    <property type="entry name" value="VACUOLAR PROTEIN SORTING-ASSOCIATED PROTEIN 52 HOMOLOG"/>
    <property type="match status" value="1"/>
</dbReference>
<feature type="domain" description="Vps52 C-terminal" evidence="9">
    <location>
        <begin position="358"/>
        <end position="516"/>
    </location>
</feature>
<feature type="domain" description="Vps52 coiled-coil" evidence="8">
    <location>
        <begin position="14"/>
        <end position="179"/>
    </location>
</feature>
<dbReference type="Pfam" id="PF04129">
    <property type="entry name" value="Vps52_CC"/>
    <property type="match status" value="1"/>
</dbReference>
<accession>A0ABR1K0T0</accession>
<evidence type="ECO:0000256" key="6">
    <source>
        <dbReference type="SAM" id="Coils"/>
    </source>
</evidence>
<name>A0ABR1K0T0_9AGAR</name>
<reference evidence="10 11" key="1">
    <citation type="submission" date="2024-01" db="EMBL/GenBank/DDBJ databases">
        <title>A draft genome for the cacao thread blight pathogen Marasmiellus scandens.</title>
        <authorList>
            <person name="Baruah I.K."/>
            <person name="Leung J."/>
            <person name="Bukari Y."/>
            <person name="Amoako-Attah I."/>
            <person name="Meinhardt L.W."/>
            <person name="Bailey B.A."/>
            <person name="Cohen S.P."/>
        </authorList>
    </citation>
    <scope>NUCLEOTIDE SEQUENCE [LARGE SCALE GENOMIC DNA]</scope>
    <source>
        <strain evidence="10 11">GH-19</strain>
    </source>
</reference>
<sequence>MTDHERVLYSTRAKDFVDLHEQVETSVNLLDSLESFLSTFQKDLSAVSGQISELQDRSKDIENRLKSRRKIEKPLSSLISDIVVPPSLTTLILDTDVGESWILAIDEFERHLDMTKARSRVKAARDLGEVVEGLRIVASTKLRAFFLALFQPIRSSVTTNMQVLQTSVLVKYRPLFTFLQRQAPAVANEIQRSYVGAARTYYETGFRRYIRSLGWLKTRSTDKFESITAGEKEGVGAALDLGRLSNASLDGPSVTLAYMADNKTHKEPIEALLRSILIVFMDNATAEYTFVKTFFSSESPKHSNDSDNATLSPTSLLSPTLEHQSLSGSDYGGTRSRAGSLSLPNLPQAPTSKEEQAATDAIWKQIFDPVMEYVQTFVKAVIDPSPPVISLLTMIRLTERVLAEVENRDCSPGITFLFGIRLQLWPIFQKLMNENIEAVKKVAEGSGSGYFSRAVTIAEGTVKHLCNRYITLFTAFVSLTDQEEETMIFSNLLRVRQELEKVIEKYTSQISDAIAKGTTQTMFYEIILQGLNKGVQSAAHPKSQHELAYWSKLEEETRRKLVSVRQAKRRQ</sequence>
<protein>
    <submittedName>
        <fullName evidence="10">Vacuolar protein sorting-associated protein 52</fullName>
    </submittedName>
</protein>
<feature type="region of interest" description="Disordered" evidence="7">
    <location>
        <begin position="322"/>
        <end position="354"/>
    </location>
</feature>
<dbReference type="PANTHER" id="PTHR14190">
    <property type="entry name" value="SUPPRESSOR OF ACTIN MUTATIONS 2/VACUOLAR PROTEIN SORTING 52"/>
    <property type="match status" value="1"/>
</dbReference>
<evidence type="ECO:0000256" key="5">
    <source>
        <dbReference type="ARBA" id="ARBA00023034"/>
    </source>
</evidence>
<evidence type="ECO:0000256" key="1">
    <source>
        <dbReference type="ARBA" id="ARBA00004601"/>
    </source>
</evidence>
<evidence type="ECO:0000256" key="2">
    <source>
        <dbReference type="ARBA" id="ARBA00008180"/>
    </source>
</evidence>
<keyword evidence="11" id="KW-1185">Reference proteome</keyword>
<organism evidence="10 11">
    <name type="scientific">Marasmiellus scandens</name>
    <dbReference type="NCBI Taxonomy" id="2682957"/>
    <lineage>
        <taxon>Eukaryota</taxon>
        <taxon>Fungi</taxon>
        <taxon>Dikarya</taxon>
        <taxon>Basidiomycota</taxon>
        <taxon>Agaricomycotina</taxon>
        <taxon>Agaricomycetes</taxon>
        <taxon>Agaricomycetidae</taxon>
        <taxon>Agaricales</taxon>
        <taxon>Marasmiineae</taxon>
        <taxon>Omphalotaceae</taxon>
        <taxon>Marasmiellus</taxon>
    </lineage>
</organism>
<comment type="subcellular location">
    <subcellularLocation>
        <location evidence="1">Golgi apparatus</location>
        <location evidence="1">trans-Golgi network</location>
    </subcellularLocation>
</comment>
<evidence type="ECO:0000313" key="10">
    <source>
        <dbReference type="EMBL" id="KAK7470483.1"/>
    </source>
</evidence>
<dbReference type="InterPro" id="IPR048319">
    <property type="entry name" value="Vps52_CC"/>
</dbReference>
<evidence type="ECO:0000256" key="4">
    <source>
        <dbReference type="ARBA" id="ARBA00022927"/>
    </source>
</evidence>
<gene>
    <name evidence="10" type="primary">VPS52</name>
    <name evidence="10" type="ORF">VKT23_001909</name>
</gene>
<evidence type="ECO:0000259" key="8">
    <source>
        <dbReference type="Pfam" id="PF04129"/>
    </source>
</evidence>
<keyword evidence="5" id="KW-0333">Golgi apparatus</keyword>
<dbReference type="EMBL" id="JBANRG010000002">
    <property type="protein sequence ID" value="KAK7470483.1"/>
    <property type="molecule type" value="Genomic_DNA"/>
</dbReference>
<dbReference type="InterPro" id="IPR007258">
    <property type="entry name" value="Vps52"/>
</dbReference>
<evidence type="ECO:0000256" key="7">
    <source>
        <dbReference type="SAM" id="MobiDB-lite"/>
    </source>
</evidence>
<comment type="similarity">
    <text evidence="2">Belongs to the VPS52 family.</text>
</comment>
<evidence type="ECO:0000313" key="11">
    <source>
        <dbReference type="Proteomes" id="UP001498398"/>
    </source>
</evidence>
<feature type="coiled-coil region" evidence="6">
    <location>
        <begin position="489"/>
        <end position="516"/>
    </location>
</feature>